<evidence type="ECO:0000256" key="1">
    <source>
        <dbReference type="ARBA" id="ARBA00023239"/>
    </source>
</evidence>
<dbReference type="InterPro" id="IPR041710">
    <property type="entry name" value="HPS/KGPDC"/>
</dbReference>
<dbReference type="Gene3D" id="3.30.230.60">
    <property type="entry name" value="Formaldehyde-activating enzyme"/>
    <property type="match status" value="1"/>
</dbReference>
<comment type="function">
    <text evidence="5 7">Catalyzes the condensation of formaldehyde with tetrahydromethanopterin (H(4)MPT) to 5,10-methylenetetrahydromethanopterin.</text>
</comment>
<comment type="caution">
    <text evidence="7">Lacks conserved residue(s) required for the propagation of feature annotation.</text>
</comment>
<evidence type="ECO:0000256" key="2">
    <source>
        <dbReference type="ARBA" id="ARBA00023268"/>
    </source>
</evidence>
<organism evidence="9">
    <name type="scientific">Candidatus Methanophagaceae archaeon ANME-1 ERB6</name>
    <dbReference type="NCBI Taxonomy" id="2759912"/>
    <lineage>
        <taxon>Archaea</taxon>
        <taxon>Methanobacteriati</taxon>
        <taxon>Methanobacteriota</taxon>
        <taxon>Stenosarchaea group</taxon>
        <taxon>Methanomicrobia</taxon>
        <taxon>Candidatus Methanophagales</taxon>
        <taxon>Candidatus Methanophagaceae</taxon>
    </lineage>
</organism>
<evidence type="ECO:0000313" key="9">
    <source>
        <dbReference type="EMBL" id="QNO51054.1"/>
    </source>
</evidence>
<dbReference type="GO" id="GO:0043801">
    <property type="term" value="F:hexulose-6-phosphate synthase activity"/>
    <property type="evidence" value="ECO:0007669"/>
    <property type="project" value="UniProtKB-UniRule"/>
</dbReference>
<dbReference type="GO" id="GO:0033982">
    <property type="term" value="F:3-dehydro-L-gulonate-6-phosphate decarboxylase activity"/>
    <property type="evidence" value="ECO:0007669"/>
    <property type="project" value="TreeGrafter"/>
</dbReference>
<dbReference type="UniPathway" id="UPA00293"/>
<dbReference type="EC" id="4.1.2.43" evidence="7"/>
<dbReference type="GO" id="GO:0016840">
    <property type="term" value="F:carbon-nitrogen lyase activity"/>
    <property type="evidence" value="ECO:0007669"/>
    <property type="project" value="InterPro"/>
</dbReference>
<dbReference type="Pfam" id="PF08714">
    <property type="entry name" value="Fae"/>
    <property type="match status" value="1"/>
</dbReference>
<dbReference type="InterPro" id="IPR020868">
    <property type="entry name" value="Fae/Hps"/>
</dbReference>
<dbReference type="Pfam" id="PF00215">
    <property type="entry name" value="OMPdecase"/>
    <property type="match status" value="1"/>
</dbReference>
<dbReference type="PANTHER" id="PTHR35039:SF3">
    <property type="entry name" value="3-KETO-L-GULONATE-6-PHOSPHATE DECARBOXYLASE SGBH-RELATED"/>
    <property type="match status" value="1"/>
</dbReference>
<dbReference type="InterPro" id="IPR014826">
    <property type="entry name" value="HCHO-activating_enzyme"/>
</dbReference>
<dbReference type="GO" id="GO:0019854">
    <property type="term" value="P:L-ascorbic acid catabolic process"/>
    <property type="evidence" value="ECO:0007669"/>
    <property type="project" value="TreeGrafter"/>
</dbReference>
<keyword evidence="2 7" id="KW-0511">Multifunctional enzyme</keyword>
<dbReference type="InterPro" id="IPR013785">
    <property type="entry name" value="Aldolase_TIM"/>
</dbReference>
<dbReference type="InterPro" id="IPR011060">
    <property type="entry name" value="RibuloseP-bd_barrel"/>
</dbReference>
<comment type="function">
    <text evidence="7">Catalyzes the reversible formation of ribulose-5-phosphate and formaldehyde from 3-hexulose-6-phosphate.</text>
</comment>
<dbReference type="SMART" id="SM00934">
    <property type="entry name" value="OMPdecase"/>
    <property type="match status" value="1"/>
</dbReference>
<protein>
    <recommendedName>
        <fullName evidence="7">Bifunctional enzyme Fae/Hps</fullName>
    </recommendedName>
    <domain>
        <recommendedName>
            <fullName evidence="7">5,6,7,8-tetrahydromethanopterin hydro-lyase</fullName>
            <ecNumber evidence="7">4.2.1.147</ecNumber>
        </recommendedName>
        <alternativeName>
            <fullName evidence="7">Formaldehyde-activating enzyme</fullName>
            <shortName evidence="7">Fae</shortName>
        </alternativeName>
    </domain>
    <domain>
        <recommendedName>
            <fullName evidence="7">3-hexulose-6-phosphate synthase</fullName>
            <shortName evidence="7">HPS</shortName>
            <ecNumber evidence="7">4.1.2.43</ecNumber>
        </recommendedName>
        <alternativeName>
            <fullName evidence="7">D-arabino-3-hexulose-6-phosphate formaldehyde lyase</fullName>
        </alternativeName>
    </domain>
</protein>
<dbReference type="SUPFAM" id="SSF51366">
    <property type="entry name" value="Ribulose-phoshate binding barrel"/>
    <property type="match status" value="1"/>
</dbReference>
<dbReference type="SUPFAM" id="SSF54211">
    <property type="entry name" value="Ribosomal protein S5 domain 2-like"/>
    <property type="match status" value="1"/>
</dbReference>
<evidence type="ECO:0000259" key="8">
    <source>
        <dbReference type="SMART" id="SM00934"/>
    </source>
</evidence>
<dbReference type="EMBL" id="MT631459">
    <property type="protein sequence ID" value="QNO51054.1"/>
    <property type="molecule type" value="Genomic_DNA"/>
</dbReference>
<dbReference type="AlphaFoldDB" id="A0A7G9YSS0"/>
<dbReference type="NCBIfam" id="TIGR03126">
    <property type="entry name" value="one_C_fae"/>
    <property type="match status" value="1"/>
</dbReference>
<dbReference type="PANTHER" id="PTHR35039">
    <property type="entry name" value="3-KETO-L-GULONATE-6-PHOSPHATE DECARBOXYLASE SGBH-RELATED"/>
    <property type="match status" value="1"/>
</dbReference>
<feature type="binding site" evidence="7">
    <location>
        <position position="72"/>
    </location>
    <ligand>
        <name>substrate</name>
    </ligand>
</feature>
<feature type="region of interest" description="3-hexulose-6-phosphate synthase" evidence="7">
    <location>
        <begin position="168"/>
        <end position="400"/>
    </location>
</feature>
<evidence type="ECO:0000256" key="7">
    <source>
        <dbReference type="HAMAP-Rule" id="MF_01268"/>
    </source>
</evidence>
<dbReference type="GO" id="GO:0016051">
    <property type="term" value="P:carbohydrate biosynthetic process"/>
    <property type="evidence" value="ECO:0007669"/>
    <property type="project" value="UniProtKB-UniRule"/>
</dbReference>
<feature type="region of interest" description="Formaldehyde-activating enzyme" evidence="7">
    <location>
        <begin position="1"/>
        <end position="167"/>
    </location>
</feature>
<keyword evidence="3 7" id="KW-0119">Carbohydrate metabolism</keyword>
<dbReference type="InterPro" id="IPR020568">
    <property type="entry name" value="Ribosomal_Su5_D2-typ_SF"/>
</dbReference>
<dbReference type="NCBIfam" id="NF009833">
    <property type="entry name" value="PRK13307.1"/>
    <property type="match status" value="1"/>
</dbReference>
<name>A0A7G9YSS0_9EURY</name>
<comment type="catalytic activity">
    <reaction evidence="4 7">
        <text>5,6,7,8-tetrahydromethanopterin + formaldehyde = 5,10-methylenetetrahydromethanopterin + H2O</text>
        <dbReference type="Rhea" id="RHEA:24678"/>
        <dbReference type="ChEBI" id="CHEBI:15377"/>
        <dbReference type="ChEBI" id="CHEBI:16842"/>
        <dbReference type="ChEBI" id="CHEBI:57818"/>
        <dbReference type="ChEBI" id="CHEBI:58103"/>
        <dbReference type="EC" id="4.2.1.147"/>
    </reaction>
</comment>
<comment type="catalytic activity">
    <reaction evidence="7">
        <text>D-ribulose 5-phosphate + formaldehyde = D-arabino-hex-3-ulose 6-phosphate</text>
        <dbReference type="Rhea" id="RHEA:25201"/>
        <dbReference type="ChEBI" id="CHEBI:16842"/>
        <dbReference type="ChEBI" id="CHEBI:58121"/>
        <dbReference type="ChEBI" id="CHEBI:58542"/>
        <dbReference type="EC" id="4.1.2.43"/>
    </reaction>
</comment>
<comment type="similarity">
    <text evidence="6">Belongs to the formaldehyde-activating enzyme family.</text>
</comment>
<dbReference type="EC" id="4.2.1.147" evidence="7"/>
<reference evidence="9" key="1">
    <citation type="submission" date="2020-06" db="EMBL/GenBank/DDBJ databases">
        <title>Unique genomic features of the anaerobic methanotrophic archaea.</title>
        <authorList>
            <person name="Chadwick G.L."/>
            <person name="Skennerton C.T."/>
            <person name="Laso-Perez R."/>
            <person name="Leu A.O."/>
            <person name="Speth D.R."/>
            <person name="Yu H."/>
            <person name="Morgan-Lang C."/>
            <person name="Hatzenpichler R."/>
            <person name="Goudeau D."/>
            <person name="Malmstrom R."/>
            <person name="Brazelton W.J."/>
            <person name="Woyke T."/>
            <person name="Hallam S.J."/>
            <person name="Tyson G.W."/>
            <person name="Wegener G."/>
            <person name="Boetius A."/>
            <person name="Orphan V."/>
        </authorList>
    </citation>
    <scope>NUCLEOTIDE SEQUENCE</scope>
</reference>
<evidence type="ECO:0000256" key="3">
    <source>
        <dbReference type="ARBA" id="ARBA00023277"/>
    </source>
</evidence>
<sequence>MTDERDELLIGEALVGEEPEIAHIDLIIGSKRGAAGAAFASSIAQPRQGHTPILGVIRPNLPTKPMTLIVPKVSIRNLADAEKIFGPAQSAIAKAVADAVEEGVIRKSQAEEFVVIVSVFIHPRGKDYQRIYRYNYAATKLALSRAVEKFPNIDKVLEEKDKSIHAMIGFRINNLKKPPYLEVALDIPDWRRVEGIVRALPKSDAIIIEAGTPLIKRYGVEVVQKIHQLRPETVVFADLKTLDTGNLEARMAGDATADVVGFSGLAPVSTMEKFIEECKKVGALSLMDTLNVPNPVKVLKKLKVTPDIVELHRAIDVEQAQGSEWRNIGAVRKVCGNNVLVAVAGGIRVDKVEKALKAGADILVVGRAITAAKDVTGAARAFLQRMGVEEVDQFRVMTDF</sequence>
<evidence type="ECO:0000256" key="4">
    <source>
        <dbReference type="ARBA" id="ARBA00052457"/>
    </source>
</evidence>
<keyword evidence="1 7" id="KW-0456">Lyase</keyword>
<dbReference type="GO" id="GO:0016836">
    <property type="term" value="F:hydro-lyase activity"/>
    <property type="evidence" value="ECO:0007669"/>
    <property type="project" value="UniProtKB-UniRule"/>
</dbReference>
<comment type="pathway">
    <text evidence="7">Carbohydrate biosynthesis; D-ribose 5-phosphate biosynthesis.</text>
</comment>
<dbReference type="GO" id="GO:0004590">
    <property type="term" value="F:orotidine-5'-phosphate decarboxylase activity"/>
    <property type="evidence" value="ECO:0007669"/>
    <property type="project" value="InterPro"/>
</dbReference>
<dbReference type="CDD" id="cd04726">
    <property type="entry name" value="KGPDC_HPS"/>
    <property type="match status" value="1"/>
</dbReference>
<accession>A0A7G9YSS0</accession>
<evidence type="ECO:0000256" key="6">
    <source>
        <dbReference type="ARBA" id="ARBA00061519"/>
    </source>
</evidence>
<dbReference type="InterPro" id="IPR037075">
    <property type="entry name" value="HCHO-activating_enzyme_sf"/>
</dbReference>
<feature type="binding site" evidence="7">
    <location>
        <position position="25"/>
    </location>
    <ligand>
        <name>substrate</name>
    </ligand>
</feature>
<feature type="domain" description="Orotidine 5'-phosphate decarboxylase" evidence="8">
    <location>
        <begin position="180"/>
        <end position="382"/>
    </location>
</feature>
<dbReference type="GO" id="GO:0006207">
    <property type="term" value="P:'de novo' pyrimidine nucleobase biosynthetic process"/>
    <property type="evidence" value="ECO:0007669"/>
    <property type="project" value="InterPro"/>
</dbReference>
<comment type="similarity">
    <text evidence="7">In the C-terminal section; belongs to the HPS/KGPDC family. HPS subfamily.</text>
</comment>
<feature type="binding site" evidence="7">
    <location>
        <position position="89"/>
    </location>
    <ligand>
        <name>substrate</name>
    </ligand>
</feature>
<dbReference type="FunFam" id="3.30.230.60:FF:000001">
    <property type="entry name" value="5,6,7,8-tetrahydromethanopterin hydro-lyase"/>
    <property type="match status" value="1"/>
</dbReference>
<comment type="similarity">
    <text evidence="7">In the N-terminal section; belongs to the formaldehyde-activating enzyme family.</text>
</comment>
<gene>
    <name evidence="9" type="primary">faeB-hpsB</name>
    <name evidence="7" type="synonym">fae-hps</name>
    <name evidence="9" type="ORF">HCFNICHJ_00009</name>
</gene>
<dbReference type="HAMAP" id="MF_01268">
    <property type="entry name" value="Fae_Hps"/>
    <property type="match status" value="1"/>
</dbReference>
<proteinExistence type="inferred from homology"/>
<dbReference type="Gene3D" id="3.20.20.70">
    <property type="entry name" value="Aldolase class I"/>
    <property type="match status" value="1"/>
</dbReference>
<feature type="active site" description="Proton donor" evidence="7">
    <location>
        <position position="23"/>
    </location>
</feature>
<evidence type="ECO:0000256" key="5">
    <source>
        <dbReference type="ARBA" id="ARBA00056998"/>
    </source>
</evidence>
<dbReference type="InterPro" id="IPR001754">
    <property type="entry name" value="OMPdeCOase_dom"/>
</dbReference>
<feature type="binding site" evidence="7">
    <location>
        <position position="54"/>
    </location>
    <ligand>
        <name>substrate</name>
    </ligand>
</feature>